<dbReference type="Proteomes" id="UP000246121">
    <property type="component" value="Unassembled WGS sequence"/>
</dbReference>
<evidence type="ECO:0000256" key="5">
    <source>
        <dbReference type="PROSITE-ProRule" id="PRU00239"/>
    </source>
</evidence>
<evidence type="ECO:0000256" key="2">
    <source>
        <dbReference type="ARBA" id="ARBA00022670"/>
    </source>
</evidence>
<gene>
    <name evidence="7" type="ORF">C4B63_19g221</name>
</gene>
<dbReference type="Gene3D" id="2.60.120.380">
    <property type="match status" value="1"/>
</dbReference>
<evidence type="ECO:0000256" key="3">
    <source>
        <dbReference type="ARBA" id="ARBA00022801"/>
    </source>
</evidence>
<dbReference type="InterPro" id="IPR038765">
    <property type="entry name" value="Papain-like_cys_pep_sf"/>
</dbReference>
<dbReference type="InterPro" id="IPR022684">
    <property type="entry name" value="Calpain_cysteine_protease"/>
</dbReference>
<dbReference type="GO" id="GO:0004198">
    <property type="term" value="F:calcium-dependent cysteine-type endopeptidase activity"/>
    <property type="evidence" value="ECO:0007669"/>
    <property type="project" value="InterPro"/>
</dbReference>
<evidence type="ECO:0000256" key="4">
    <source>
        <dbReference type="ARBA" id="ARBA00022807"/>
    </source>
</evidence>
<proteinExistence type="inferred from homology"/>
<comment type="similarity">
    <text evidence="1">Belongs to the peptidase C2 family.</text>
</comment>
<protein>
    <submittedName>
        <fullName evidence="7">Putative calpain-like cysteine peptidase</fullName>
    </submittedName>
</protein>
<name>A0A2V2VIX4_TRYCR</name>
<evidence type="ECO:0000259" key="6">
    <source>
        <dbReference type="PROSITE" id="PS50203"/>
    </source>
</evidence>
<dbReference type="VEuPathDB" id="TriTrypDB:C4B63_19g221"/>
<dbReference type="VEuPathDB" id="TriTrypDB:TcBrA4_0056900"/>
<comment type="caution">
    <text evidence="5">Lacks conserved residue(s) required for the propagation of feature annotation.</text>
</comment>
<dbReference type="InterPro" id="IPR036213">
    <property type="entry name" value="Calpain_III_sf"/>
</dbReference>
<dbReference type="GO" id="GO:0006508">
    <property type="term" value="P:proteolysis"/>
    <property type="evidence" value="ECO:0007669"/>
    <property type="project" value="UniProtKB-KW"/>
</dbReference>
<evidence type="ECO:0000313" key="8">
    <source>
        <dbReference type="Proteomes" id="UP000246121"/>
    </source>
</evidence>
<dbReference type="VEuPathDB" id="TriTrypDB:TcCL_NonESM13609"/>
<dbReference type="VEuPathDB" id="TriTrypDB:TcG_01650"/>
<dbReference type="VEuPathDB" id="TriTrypDB:TCSYLVIO_005441"/>
<keyword evidence="2" id="KW-0645">Protease</keyword>
<reference evidence="7 8" key="1">
    <citation type="journal article" date="2018" name="Microb. Genom.">
        <title>Expanding an expanded genome: long-read sequencing of Trypanosoma cruzi.</title>
        <authorList>
            <person name="Berna L."/>
            <person name="Rodriguez M."/>
            <person name="Chiribao M.L."/>
            <person name="Parodi-Talice A."/>
            <person name="Pita S."/>
            <person name="Rijo G."/>
            <person name="Alvarez-Valin F."/>
            <person name="Robello C."/>
        </authorList>
    </citation>
    <scope>NUCLEOTIDE SEQUENCE [LARGE SCALE GENOMIC DNA]</scope>
    <source>
        <strain evidence="7 8">Dm28c</strain>
    </source>
</reference>
<dbReference type="AlphaFoldDB" id="A0A2V2VIX4"/>
<dbReference type="EMBL" id="PRFA01000019">
    <property type="protein sequence ID" value="PWU96271.1"/>
    <property type="molecule type" value="Genomic_DNA"/>
</dbReference>
<dbReference type="VEuPathDB" id="TriTrypDB:TcCL_Unassigned06978"/>
<evidence type="ECO:0000256" key="1">
    <source>
        <dbReference type="ARBA" id="ARBA00007623"/>
    </source>
</evidence>
<dbReference type="InterPro" id="IPR001300">
    <property type="entry name" value="Peptidase_C2_calpain_cat"/>
</dbReference>
<sequence>MVPLLLEKAYAKFVGGYSRLDQCTPHETLRDLTGRPVLHIPLDDKLAEAANTGDFRSVKFWGGVAKDLERGDVITCMSNVDAGDGIHPLCSYALFAVIESVKESNDPADIVIKLHNCYFDEPFYSGPLNRNDGGWTTELMNACRYNPSEEEFLYLPQPVFLNNFSSMQRCHINCGDRLSSSGEWNECTSGGNPKFTTFRNNPIYLVENKSSRPVRILAELRHQTPSFSDSDG</sequence>
<dbReference type="Pfam" id="PF00648">
    <property type="entry name" value="Peptidase_C2"/>
    <property type="match status" value="1"/>
</dbReference>
<dbReference type="SUPFAM" id="SSF49758">
    <property type="entry name" value="Calpain large subunit, middle domain (domain III)"/>
    <property type="match status" value="1"/>
</dbReference>
<organism evidence="7 8">
    <name type="scientific">Trypanosoma cruzi</name>
    <dbReference type="NCBI Taxonomy" id="5693"/>
    <lineage>
        <taxon>Eukaryota</taxon>
        <taxon>Discoba</taxon>
        <taxon>Euglenozoa</taxon>
        <taxon>Kinetoplastea</taxon>
        <taxon>Metakinetoplastina</taxon>
        <taxon>Trypanosomatida</taxon>
        <taxon>Trypanosomatidae</taxon>
        <taxon>Trypanosoma</taxon>
        <taxon>Schizotrypanum</taxon>
    </lineage>
</organism>
<dbReference type="PROSITE" id="PS50203">
    <property type="entry name" value="CALPAIN_CAT"/>
    <property type="match status" value="1"/>
</dbReference>
<keyword evidence="4" id="KW-0788">Thiol protease</keyword>
<dbReference type="VEuPathDB" id="TriTrypDB:TCDM_09599"/>
<dbReference type="VEuPathDB" id="TriTrypDB:Tc_MARK_4097"/>
<dbReference type="PANTHER" id="PTHR10183:SF379">
    <property type="entry name" value="CALPAIN-5"/>
    <property type="match status" value="1"/>
</dbReference>
<keyword evidence="3" id="KW-0378">Hydrolase</keyword>
<dbReference type="PANTHER" id="PTHR10183">
    <property type="entry name" value="CALPAIN"/>
    <property type="match status" value="1"/>
</dbReference>
<comment type="caution">
    <text evidence="7">The sequence shown here is derived from an EMBL/GenBank/DDBJ whole genome shotgun (WGS) entry which is preliminary data.</text>
</comment>
<dbReference type="SUPFAM" id="SSF54001">
    <property type="entry name" value="Cysteine proteinases"/>
    <property type="match status" value="1"/>
</dbReference>
<feature type="domain" description="Calpain catalytic" evidence="6">
    <location>
        <begin position="1"/>
        <end position="173"/>
    </location>
</feature>
<accession>A0A2V2VIX4</accession>
<evidence type="ECO:0000313" key="7">
    <source>
        <dbReference type="EMBL" id="PWU96271.1"/>
    </source>
</evidence>